<dbReference type="Pfam" id="PF00583">
    <property type="entry name" value="Acetyltransf_1"/>
    <property type="match status" value="1"/>
</dbReference>
<evidence type="ECO:0000256" key="2">
    <source>
        <dbReference type="ARBA" id="ARBA00022679"/>
    </source>
</evidence>
<dbReference type="AlphaFoldDB" id="A0A498CUK1"/>
<dbReference type="InterPro" id="IPR016181">
    <property type="entry name" value="Acyl_CoA_acyltransferase"/>
</dbReference>
<gene>
    <name evidence="5" type="ORF">BCL79_2108</name>
</gene>
<organism evidence="5 6">
    <name type="scientific">Stenotrophomonas rhizophila</name>
    <dbReference type="NCBI Taxonomy" id="216778"/>
    <lineage>
        <taxon>Bacteria</taxon>
        <taxon>Pseudomonadati</taxon>
        <taxon>Pseudomonadota</taxon>
        <taxon>Gammaproteobacteria</taxon>
        <taxon>Lysobacterales</taxon>
        <taxon>Lysobacteraceae</taxon>
        <taxon>Stenotrophomonas</taxon>
    </lineage>
</organism>
<dbReference type="CDD" id="cd04301">
    <property type="entry name" value="NAT_SF"/>
    <property type="match status" value="1"/>
</dbReference>
<dbReference type="GO" id="GO:0005840">
    <property type="term" value="C:ribosome"/>
    <property type="evidence" value="ECO:0007669"/>
    <property type="project" value="UniProtKB-KW"/>
</dbReference>
<name>A0A498CUK1_9GAMM</name>
<evidence type="ECO:0000256" key="3">
    <source>
        <dbReference type="ARBA" id="ARBA00023315"/>
    </source>
</evidence>
<dbReference type="SUPFAM" id="SSF55729">
    <property type="entry name" value="Acyl-CoA N-acyltransferases (Nat)"/>
    <property type="match status" value="1"/>
</dbReference>
<evidence type="ECO:0000313" key="6">
    <source>
        <dbReference type="Proteomes" id="UP000274786"/>
    </source>
</evidence>
<proteinExistence type="inferred from homology"/>
<comment type="caution">
    <text evidence="5">The sequence shown here is derived from an EMBL/GenBank/DDBJ whole genome shotgun (WGS) entry which is preliminary data.</text>
</comment>
<keyword evidence="5" id="KW-0689">Ribosomal protein</keyword>
<keyword evidence="5" id="KW-0687">Ribonucleoprotein</keyword>
<dbReference type="GO" id="GO:0008080">
    <property type="term" value="F:N-acetyltransferase activity"/>
    <property type="evidence" value="ECO:0007669"/>
    <property type="project" value="TreeGrafter"/>
</dbReference>
<dbReference type="EMBL" id="RCDC01000004">
    <property type="protein sequence ID" value="RLK57695.1"/>
    <property type="molecule type" value="Genomic_DNA"/>
</dbReference>
<accession>A0A498CUK1</accession>
<dbReference type="FunFam" id="3.40.630.30:FF:000064">
    <property type="entry name" value="GNAT family acetyltransferase"/>
    <property type="match status" value="1"/>
</dbReference>
<dbReference type="PANTHER" id="PTHR10545:SF29">
    <property type="entry name" value="GH14572P-RELATED"/>
    <property type="match status" value="1"/>
</dbReference>
<sequence length="163" mass="17759">MGSVAAVTIRVATAEDAGLILRFIRELAIYERAESAVQTDEAGIRASLFGSAAKAHALICEADGVAIGYAVYFYNYSTWLGRNGIYLEDLYVSPEKRGSGAGKALLQHIARIAVAENCGRFEWSVLDWNEPAIQFYQAAGAKPQSEWTVYRMEGEALRVFAAG</sequence>
<dbReference type="Gene3D" id="3.40.630.30">
    <property type="match status" value="1"/>
</dbReference>
<reference evidence="5 6" key="1">
    <citation type="submission" date="2018-10" db="EMBL/GenBank/DDBJ databases">
        <title>Comparative analysis of microorganisms from saline springs in Andes Mountain Range, Colombia.</title>
        <authorList>
            <person name="Rubin E."/>
        </authorList>
    </citation>
    <scope>NUCLEOTIDE SEQUENCE [LARGE SCALE GENOMIC DNA]</scope>
    <source>
        <strain evidence="5 6">USBA GBX 843</strain>
    </source>
</reference>
<evidence type="ECO:0000259" key="4">
    <source>
        <dbReference type="PROSITE" id="PS51186"/>
    </source>
</evidence>
<dbReference type="InterPro" id="IPR000182">
    <property type="entry name" value="GNAT_dom"/>
</dbReference>
<keyword evidence="2" id="KW-0808">Transferase</keyword>
<dbReference type="Proteomes" id="UP000274786">
    <property type="component" value="Unassembled WGS sequence"/>
</dbReference>
<dbReference type="PROSITE" id="PS51186">
    <property type="entry name" value="GNAT"/>
    <property type="match status" value="1"/>
</dbReference>
<evidence type="ECO:0000313" key="5">
    <source>
        <dbReference type="EMBL" id="RLK57695.1"/>
    </source>
</evidence>
<feature type="domain" description="N-acetyltransferase" evidence="4">
    <location>
        <begin position="7"/>
        <end position="162"/>
    </location>
</feature>
<comment type="similarity">
    <text evidence="1">Belongs to the acetyltransferase family.</text>
</comment>
<keyword evidence="3" id="KW-0012">Acyltransferase</keyword>
<dbReference type="PANTHER" id="PTHR10545">
    <property type="entry name" value="DIAMINE N-ACETYLTRANSFERASE"/>
    <property type="match status" value="1"/>
</dbReference>
<evidence type="ECO:0000256" key="1">
    <source>
        <dbReference type="ARBA" id="ARBA00008694"/>
    </source>
</evidence>
<dbReference type="InterPro" id="IPR051016">
    <property type="entry name" value="Diverse_Substrate_AcTransf"/>
</dbReference>
<protein>
    <submittedName>
        <fullName evidence="5">Ribosomal protein S18 acetylase RimI-like enzyme</fullName>
    </submittedName>
</protein>